<organism evidence="1">
    <name type="scientific">marine sediment metagenome</name>
    <dbReference type="NCBI Taxonomy" id="412755"/>
    <lineage>
        <taxon>unclassified sequences</taxon>
        <taxon>metagenomes</taxon>
        <taxon>ecological metagenomes</taxon>
    </lineage>
</organism>
<dbReference type="EMBL" id="LAZR01059031">
    <property type="protein sequence ID" value="KKK68649.1"/>
    <property type="molecule type" value="Genomic_DNA"/>
</dbReference>
<proteinExistence type="predicted"/>
<sequence length="23" mass="2723">GTIKDSLLKNNLLKLEYKIFEDK</sequence>
<evidence type="ECO:0000313" key="1">
    <source>
        <dbReference type="EMBL" id="KKK68649.1"/>
    </source>
</evidence>
<comment type="caution">
    <text evidence="1">The sequence shown here is derived from an EMBL/GenBank/DDBJ whole genome shotgun (WGS) entry which is preliminary data.</text>
</comment>
<gene>
    <name evidence="1" type="ORF">LCGC14_2941960</name>
</gene>
<dbReference type="AlphaFoldDB" id="A0A0F8ZQG1"/>
<reference evidence="1" key="1">
    <citation type="journal article" date="2015" name="Nature">
        <title>Complex archaea that bridge the gap between prokaryotes and eukaryotes.</title>
        <authorList>
            <person name="Spang A."/>
            <person name="Saw J.H."/>
            <person name="Jorgensen S.L."/>
            <person name="Zaremba-Niedzwiedzka K."/>
            <person name="Martijn J."/>
            <person name="Lind A.E."/>
            <person name="van Eijk R."/>
            <person name="Schleper C."/>
            <person name="Guy L."/>
            <person name="Ettema T.J."/>
        </authorList>
    </citation>
    <scope>NUCLEOTIDE SEQUENCE</scope>
</reference>
<protein>
    <submittedName>
        <fullName evidence="1">Uncharacterized protein</fullName>
    </submittedName>
</protein>
<accession>A0A0F8ZQG1</accession>
<feature type="non-terminal residue" evidence="1">
    <location>
        <position position="1"/>
    </location>
</feature>
<name>A0A0F8ZQG1_9ZZZZ</name>